<dbReference type="AlphaFoldDB" id="A0A518FXI7"/>
<dbReference type="RefSeq" id="WP_145459546.1">
    <property type="nucleotide sequence ID" value="NZ_CP036317.1"/>
</dbReference>
<dbReference type="OrthoDB" id="265429at2"/>
<keyword evidence="1" id="KW-0732">Signal</keyword>
<proteinExistence type="predicted"/>
<accession>A0A518FXI7</accession>
<name>A0A518FXI7_9PLAN</name>
<gene>
    <name evidence="2" type="ORF">Pan153_56510</name>
</gene>
<reference evidence="2 3" key="1">
    <citation type="submission" date="2019-02" db="EMBL/GenBank/DDBJ databases">
        <title>Deep-cultivation of Planctomycetes and their phenomic and genomic characterization uncovers novel biology.</title>
        <authorList>
            <person name="Wiegand S."/>
            <person name="Jogler M."/>
            <person name="Boedeker C."/>
            <person name="Pinto D."/>
            <person name="Vollmers J."/>
            <person name="Rivas-Marin E."/>
            <person name="Kohn T."/>
            <person name="Peeters S.H."/>
            <person name="Heuer A."/>
            <person name="Rast P."/>
            <person name="Oberbeckmann S."/>
            <person name="Bunk B."/>
            <person name="Jeske O."/>
            <person name="Meyerdierks A."/>
            <person name="Storesund J.E."/>
            <person name="Kallscheuer N."/>
            <person name="Luecker S."/>
            <person name="Lage O.M."/>
            <person name="Pohl T."/>
            <person name="Merkel B.J."/>
            <person name="Hornburger P."/>
            <person name="Mueller R.-W."/>
            <person name="Bruemmer F."/>
            <person name="Labrenz M."/>
            <person name="Spormann A.M."/>
            <person name="Op den Camp H."/>
            <person name="Overmann J."/>
            <person name="Amann R."/>
            <person name="Jetten M.S.M."/>
            <person name="Mascher T."/>
            <person name="Medema M.H."/>
            <person name="Devos D.P."/>
            <person name="Kaster A.-K."/>
            <person name="Ovreas L."/>
            <person name="Rohde M."/>
            <person name="Galperin M.Y."/>
            <person name="Jogler C."/>
        </authorList>
    </citation>
    <scope>NUCLEOTIDE SEQUENCE [LARGE SCALE GENOMIC DNA]</scope>
    <source>
        <strain evidence="2 3">Pan153</strain>
    </source>
</reference>
<dbReference type="Proteomes" id="UP000320839">
    <property type="component" value="Chromosome"/>
</dbReference>
<protein>
    <submittedName>
        <fullName evidence="2">Uncharacterized protein</fullName>
    </submittedName>
</protein>
<feature type="chain" id="PRO_5021926302" evidence="1">
    <location>
        <begin position="25"/>
        <end position="159"/>
    </location>
</feature>
<evidence type="ECO:0000256" key="1">
    <source>
        <dbReference type="SAM" id="SignalP"/>
    </source>
</evidence>
<evidence type="ECO:0000313" key="2">
    <source>
        <dbReference type="EMBL" id="QDV20970.1"/>
    </source>
</evidence>
<feature type="signal peptide" evidence="1">
    <location>
        <begin position="1"/>
        <end position="24"/>
    </location>
</feature>
<sequence length="159" mass="17899" precursor="true">MQRFIRTSILGPLVVCGFLTVVFAANPATTDNSGTQSNQFYMYTGALQVQDSGVVKIPSRYRWSVETSLRGYDLSGKPLPDRRIMLRLHDPNQNFTALTAQMDLATATKLHHELGEIIIKKLQNPDYQYRPQLYRKDQIPTKRIIGIDASGTAIIEDAD</sequence>
<evidence type="ECO:0000313" key="3">
    <source>
        <dbReference type="Proteomes" id="UP000320839"/>
    </source>
</evidence>
<organism evidence="2 3">
    <name type="scientific">Gimesia panareensis</name>
    <dbReference type="NCBI Taxonomy" id="2527978"/>
    <lineage>
        <taxon>Bacteria</taxon>
        <taxon>Pseudomonadati</taxon>
        <taxon>Planctomycetota</taxon>
        <taxon>Planctomycetia</taxon>
        <taxon>Planctomycetales</taxon>
        <taxon>Planctomycetaceae</taxon>
        <taxon>Gimesia</taxon>
    </lineage>
</organism>
<dbReference type="EMBL" id="CP036317">
    <property type="protein sequence ID" value="QDV20970.1"/>
    <property type="molecule type" value="Genomic_DNA"/>
</dbReference>